<dbReference type="EMBL" id="CAJRGZ010000012">
    <property type="protein sequence ID" value="CAG5137765.1"/>
    <property type="molecule type" value="Genomic_DNA"/>
</dbReference>
<evidence type="ECO:0000313" key="2">
    <source>
        <dbReference type="EMBL" id="CAG5137765.1"/>
    </source>
</evidence>
<dbReference type="Pfam" id="PF00106">
    <property type="entry name" value="adh_short"/>
    <property type="match status" value="1"/>
</dbReference>
<dbReference type="InterPro" id="IPR002347">
    <property type="entry name" value="SDR_fam"/>
</dbReference>
<dbReference type="PRINTS" id="PR00081">
    <property type="entry name" value="GDHRDH"/>
</dbReference>
<accession>A0A8J2HV10</accession>
<dbReference type="InterPro" id="IPR036291">
    <property type="entry name" value="NAD(P)-bd_dom_sf"/>
</dbReference>
<comment type="caution">
    <text evidence="2">The sequence shown here is derived from an EMBL/GenBank/DDBJ whole genome shotgun (WGS) entry which is preliminary data.</text>
</comment>
<dbReference type="PANTHER" id="PTHR43157:SF22">
    <property type="entry name" value="SHORT-CHAIN DEHYDROGENASE_REDUCTASE PHMF"/>
    <property type="match status" value="1"/>
</dbReference>
<dbReference type="GeneID" id="67013373"/>
<reference evidence="2" key="1">
    <citation type="submission" date="2021-05" db="EMBL/GenBank/DDBJ databases">
        <authorList>
            <person name="Stam R."/>
        </authorList>
    </citation>
    <scope>NUCLEOTIDE SEQUENCE</scope>
    <source>
        <strain evidence="2">CS162</strain>
    </source>
</reference>
<sequence length="329" mass="36671">MITQIVKNKWGTLRAESTESFTGRNVLVTGATSGLGYAAAAKFAKLGASEIIITARDEVKGETTKSKLEADVDQPCQFEVWQLDMNSYDSIVKFSQRVVTELDRLDVAILNAGIFNAAYRSSTYGWEENLQVNTLSTILLGILLLPKLKDSQKHTGKIPILQFVNSRAHKTVEIPTNVRTQDDSSILAELNKPQKGKRALEQYSYSKLLQRYTAIQLAATTPSKEVIITCTCPGMVITDISRDVRFLGVNIVKAIVHTMLFRTADQGANTYISGAAQNQELHGRFWTNDVIETDGQNIMGEESQKVARRVWDEIVEELARHVPEVKEHL</sequence>
<dbReference type="AlphaFoldDB" id="A0A8J2HV10"/>
<dbReference type="PANTHER" id="PTHR43157">
    <property type="entry name" value="PHOSPHATIDYLINOSITOL-GLYCAN BIOSYNTHESIS CLASS F PROTEIN-RELATED"/>
    <property type="match status" value="1"/>
</dbReference>
<gene>
    <name evidence="2" type="ORF">ALTATR162_LOCUS198</name>
</gene>
<proteinExistence type="predicted"/>
<organism evidence="2 3">
    <name type="scientific">Alternaria atra</name>
    <dbReference type="NCBI Taxonomy" id="119953"/>
    <lineage>
        <taxon>Eukaryota</taxon>
        <taxon>Fungi</taxon>
        <taxon>Dikarya</taxon>
        <taxon>Ascomycota</taxon>
        <taxon>Pezizomycotina</taxon>
        <taxon>Dothideomycetes</taxon>
        <taxon>Pleosporomycetidae</taxon>
        <taxon>Pleosporales</taxon>
        <taxon>Pleosporineae</taxon>
        <taxon>Pleosporaceae</taxon>
        <taxon>Alternaria</taxon>
        <taxon>Alternaria sect. Ulocladioides</taxon>
    </lineage>
</organism>
<keyword evidence="3" id="KW-1185">Reference proteome</keyword>
<evidence type="ECO:0000313" key="3">
    <source>
        <dbReference type="Proteomes" id="UP000676310"/>
    </source>
</evidence>
<evidence type="ECO:0008006" key="4">
    <source>
        <dbReference type="Google" id="ProtNLM"/>
    </source>
</evidence>
<dbReference type="GO" id="GO:0016491">
    <property type="term" value="F:oxidoreductase activity"/>
    <property type="evidence" value="ECO:0007669"/>
    <property type="project" value="UniProtKB-KW"/>
</dbReference>
<dbReference type="SUPFAM" id="SSF51735">
    <property type="entry name" value="NAD(P)-binding Rossmann-fold domains"/>
    <property type="match status" value="1"/>
</dbReference>
<name>A0A8J2HV10_9PLEO</name>
<keyword evidence="1" id="KW-0560">Oxidoreductase</keyword>
<dbReference type="Proteomes" id="UP000676310">
    <property type="component" value="Unassembled WGS sequence"/>
</dbReference>
<dbReference type="RefSeq" id="XP_043163726.1">
    <property type="nucleotide sequence ID" value="XM_043307791.1"/>
</dbReference>
<dbReference type="OrthoDB" id="542013at2759"/>
<evidence type="ECO:0000256" key="1">
    <source>
        <dbReference type="ARBA" id="ARBA00023002"/>
    </source>
</evidence>
<protein>
    <recommendedName>
        <fullName evidence="4">NAD(P)-binding protein</fullName>
    </recommendedName>
</protein>
<dbReference type="Gene3D" id="3.40.50.720">
    <property type="entry name" value="NAD(P)-binding Rossmann-like Domain"/>
    <property type="match status" value="1"/>
</dbReference>